<name>A0A6C0IBD1_9ZZZZ</name>
<sequence length="70" mass="8500">MLNYLFWLTEYLGYYNSLIFVIIAYVAYYLLSNTFMFLGIGIIIGIYISYYMKNYYNNMPYNNMAYNNML</sequence>
<keyword evidence="1" id="KW-0472">Membrane</keyword>
<accession>A0A6C0IBD1</accession>
<feature type="transmembrane region" description="Helical" evidence="1">
    <location>
        <begin position="12"/>
        <end position="30"/>
    </location>
</feature>
<keyword evidence="1" id="KW-1133">Transmembrane helix</keyword>
<protein>
    <submittedName>
        <fullName evidence="2">Uncharacterized protein</fullName>
    </submittedName>
</protein>
<keyword evidence="1" id="KW-0812">Transmembrane</keyword>
<dbReference type="EMBL" id="MN740139">
    <property type="protein sequence ID" value="QHT89323.1"/>
    <property type="molecule type" value="Genomic_DNA"/>
</dbReference>
<organism evidence="2">
    <name type="scientific">viral metagenome</name>
    <dbReference type="NCBI Taxonomy" id="1070528"/>
    <lineage>
        <taxon>unclassified sequences</taxon>
        <taxon>metagenomes</taxon>
        <taxon>organismal metagenomes</taxon>
    </lineage>
</organism>
<proteinExistence type="predicted"/>
<evidence type="ECO:0000256" key="1">
    <source>
        <dbReference type="SAM" id="Phobius"/>
    </source>
</evidence>
<evidence type="ECO:0000313" key="2">
    <source>
        <dbReference type="EMBL" id="QHT89323.1"/>
    </source>
</evidence>
<dbReference type="AlphaFoldDB" id="A0A6C0IBD1"/>
<reference evidence="2" key="1">
    <citation type="journal article" date="2020" name="Nature">
        <title>Giant virus diversity and host interactions through global metagenomics.</title>
        <authorList>
            <person name="Schulz F."/>
            <person name="Roux S."/>
            <person name="Paez-Espino D."/>
            <person name="Jungbluth S."/>
            <person name="Walsh D.A."/>
            <person name="Denef V.J."/>
            <person name="McMahon K.D."/>
            <person name="Konstantinidis K.T."/>
            <person name="Eloe-Fadrosh E.A."/>
            <person name="Kyrpides N.C."/>
            <person name="Woyke T."/>
        </authorList>
    </citation>
    <scope>NUCLEOTIDE SEQUENCE</scope>
    <source>
        <strain evidence="2">GVMAG-M-3300023184-60</strain>
    </source>
</reference>
<feature type="transmembrane region" description="Helical" evidence="1">
    <location>
        <begin position="35"/>
        <end position="52"/>
    </location>
</feature>